<evidence type="ECO:0000256" key="1">
    <source>
        <dbReference type="ARBA" id="ARBA00004477"/>
    </source>
</evidence>
<dbReference type="GO" id="GO:0000045">
    <property type="term" value="P:autophagosome assembly"/>
    <property type="evidence" value="ECO:0007669"/>
    <property type="project" value="TreeGrafter"/>
</dbReference>
<reference evidence="9 10" key="1">
    <citation type="submission" date="2017-03" db="EMBL/GenBank/DDBJ databases">
        <title>WGS assembly of Porphyra umbilicalis.</title>
        <authorList>
            <person name="Brawley S.H."/>
            <person name="Blouin N.A."/>
            <person name="Ficko-Blean E."/>
            <person name="Wheeler G.L."/>
            <person name="Lohr M."/>
            <person name="Goodson H.V."/>
            <person name="Jenkins J.W."/>
            <person name="Blaby-Haas C.E."/>
            <person name="Helliwell K.E."/>
            <person name="Chan C."/>
            <person name="Marriage T."/>
            <person name="Bhattacharya D."/>
            <person name="Klein A.S."/>
            <person name="Badis Y."/>
            <person name="Brodie J."/>
            <person name="Cao Y."/>
            <person name="Collen J."/>
            <person name="Dittami S.M."/>
            <person name="Gachon C.M."/>
            <person name="Green B.R."/>
            <person name="Karpowicz S."/>
            <person name="Kim J.W."/>
            <person name="Kudahl U."/>
            <person name="Lin S."/>
            <person name="Michel G."/>
            <person name="Mittag M."/>
            <person name="Olson B.J."/>
            <person name="Pangilinan J."/>
            <person name="Peng Y."/>
            <person name="Qiu H."/>
            <person name="Shu S."/>
            <person name="Singer J.T."/>
            <person name="Smith A.G."/>
            <person name="Sprecher B.N."/>
            <person name="Wagner V."/>
            <person name="Wang W."/>
            <person name="Wang Z.-Y."/>
            <person name="Yan J."/>
            <person name="Yarish C."/>
            <person name="Zoeuner-Riek S."/>
            <person name="Zhuang Y."/>
            <person name="Zou Y."/>
            <person name="Lindquist E.A."/>
            <person name="Grimwood J."/>
            <person name="Barry K."/>
            <person name="Rokhsar D.S."/>
            <person name="Schmutz J."/>
            <person name="Stiller J.W."/>
            <person name="Grossman A.R."/>
            <person name="Prochnik S.E."/>
        </authorList>
    </citation>
    <scope>NUCLEOTIDE SEQUENCE [LARGE SCALE GENOMIC DNA]</scope>
    <source>
        <strain evidence="9">4086291</strain>
    </source>
</reference>
<evidence type="ECO:0000256" key="7">
    <source>
        <dbReference type="ARBA" id="ARBA00023136"/>
    </source>
</evidence>
<comment type="subcellular location">
    <subcellularLocation>
        <location evidence="1">Endoplasmic reticulum membrane</location>
        <topology evidence="1">Multi-pass membrane protein</topology>
    </subcellularLocation>
</comment>
<dbReference type="AlphaFoldDB" id="A0A1X6NSM4"/>
<dbReference type="InterPro" id="IPR029008">
    <property type="entry name" value="EMC6-like"/>
</dbReference>
<gene>
    <name evidence="9" type="ORF">BU14_0519s0004</name>
</gene>
<dbReference type="Pfam" id="PF07019">
    <property type="entry name" value="EMC6"/>
    <property type="match status" value="1"/>
</dbReference>
<feature type="transmembrane region" description="Helical" evidence="8">
    <location>
        <begin position="86"/>
        <end position="106"/>
    </location>
</feature>
<feature type="transmembrane region" description="Helical" evidence="8">
    <location>
        <begin position="44"/>
        <end position="65"/>
    </location>
</feature>
<keyword evidence="5" id="KW-0256">Endoplasmic reticulum</keyword>
<dbReference type="GO" id="GO:0072546">
    <property type="term" value="C:EMC complex"/>
    <property type="evidence" value="ECO:0007669"/>
    <property type="project" value="InterPro"/>
</dbReference>
<dbReference type="InterPro" id="IPR008504">
    <property type="entry name" value="Emc6"/>
</dbReference>
<keyword evidence="10" id="KW-1185">Reference proteome</keyword>
<evidence type="ECO:0000256" key="8">
    <source>
        <dbReference type="SAM" id="Phobius"/>
    </source>
</evidence>
<accession>A0A1X6NSM4</accession>
<evidence type="ECO:0000256" key="3">
    <source>
        <dbReference type="ARBA" id="ARBA00020827"/>
    </source>
</evidence>
<proteinExistence type="inferred from homology"/>
<evidence type="ECO:0000256" key="6">
    <source>
        <dbReference type="ARBA" id="ARBA00022989"/>
    </source>
</evidence>
<evidence type="ECO:0000313" key="9">
    <source>
        <dbReference type="EMBL" id="OSX71588.1"/>
    </source>
</evidence>
<dbReference type="EMBL" id="KV919122">
    <property type="protein sequence ID" value="OSX71588.1"/>
    <property type="molecule type" value="Genomic_DNA"/>
</dbReference>
<evidence type="ECO:0000313" key="10">
    <source>
        <dbReference type="Proteomes" id="UP000218209"/>
    </source>
</evidence>
<protein>
    <recommendedName>
        <fullName evidence="3">ER membrane protein complex subunit 6</fullName>
    </recommendedName>
</protein>
<organism evidence="9 10">
    <name type="scientific">Porphyra umbilicalis</name>
    <name type="common">Purple laver</name>
    <name type="synonym">Red alga</name>
    <dbReference type="NCBI Taxonomy" id="2786"/>
    <lineage>
        <taxon>Eukaryota</taxon>
        <taxon>Rhodophyta</taxon>
        <taxon>Bangiophyceae</taxon>
        <taxon>Bangiales</taxon>
        <taxon>Bangiaceae</taxon>
        <taxon>Porphyra</taxon>
    </lineage>
</organism>
<keyword evidence="4 8" id="KW-0812">Transmembrane</keyword>
<dbReference type="PANTHER" id="PTHR20994:SF0">
    <property type="entry name" value="ER MEMBRANE PROTEIN COMPLEX SUBUNIT 6"/>
    <property type="match status" value="1"/>
</dbReference>
<sequence length="107" mass="11218">MASRQSSLAANAHNARLVQTCRTFATVVGGATAGILGLRGVYGGLFYVLLMATTSGLAVAKAGAAPSAYWNRPAAALGVGACLERSLLLSYLLFWSLFFSVAHLYIY</sequence>
<keyword evidence="7 8" id="KW-0472">Membrane</keyword>
<dbReference type="OrthoDB" id="16510at2759"/>
<dbReference type="PANTHER" id="PTHR20994">
    <property type="entry name" value="ER MEMBRANE PROTEIN COMPLEX SUBUNIT 6"/>
    <property type="match status" value="1"/>
</dbReference>
<keyword evidence="6 8" id="KW-1133">Transmembrane helix</keyword>
<dbReference type="GO" id="GO:0034975">
    <property type="term" value="P:protein folding in endoplasmic reticulum"/>
    <property type="evidence" value="ECO:0007669"/>
    <property type="project" value="TreeGrafter"/>
</dbReference>
<dbReference type="Proteomes" id="UP000218209">
    <property type="component" value="Unassembled WGS sequence"/>
</dbReference>
<evidence type="ECO:0000256" key="4">
    <source>
        <dbReference type="ARBA" id="ARBA00022692"/>
    </source>
</evidence>
<comment type="similarity">
    <text evidence="2">Belongs to the EMC6 family.</text>
</comment>
<name>A0A1X6NSM4_PORUM</name>
<feature type="transmembrane region" description="Helical" evidence="8">
    <location>
        <begin position="21"/>
        <end position="38"/>
    </location>
</feature>
<evidence type="ECO:0000256" key="5">
    <source>
        <dbReference type="ARBA" id="ARBA00022824"/>
    </source>
</evidence>
<evidence type="ECO:0000256" key="2">
    <source>
        <dbReference type="ARBA" id="ARBA00009436"/>
    </source>
</evidence>